<gene>
    <name evidence="2" type="ORF">SYV04_35575</name>
</gene>
<accession>A0ABU5HG25</accession>
<protein>
    <recommendedName>
        <fullName evidence="4">Lipoprotein</fullName>
    </recommendedName>
</protein>
<organism evidence="2 3">
    <name type="scientific">Hyalangium rubrum</name>
    <dbReference type="NCBI Taxonomy" id="3103134"/>
    <lineage>
        <taxon>Bacteria</taxon>
        <taxon>Pseudomonadati</taxon>
        <taxon>Myxococcota</taxon>
        <taxon>Myxococcia</taxon>
        <taxon>Myxococcales</taxon>
        <taxon>Cystobacterineae</taxon>
        <taxon>Archangiaceae</taxon>
        <taxon>Hyalangium</taxon>
    </lineage>
</organism>
<name>A0ABU5HG25_9BACT</name>
<evidence type="ECO:0000313" key="3">
    <source>
        <dbReference type="Proteomes" id="UP001291309"/>
    </source>
</evidence>
<feature type="compositionally biased region" description="Basic and acidic residues" evidence="1">
    <location>
        <begin position="112"/>
        <end position="124"/>
    </location>
</feature>
<feature type="region of interest" description="Disordered" evidence="1">
    <location>
        <begin position="45"/>
        <end position="124"/>
    </location>
</feature>
<sequence length="124" mass="13335">MAKHAWKGFMMAGLLGLTGLAVGCTERENSELREDTREMGQDIDNAADNAAQGVEDTARDVNNDLRDGTGGSGVNDDLNDDDVNIGDREGVINDGEGPFEQPNRVGEDNMLEDGKGPLEDNKNR</sequence>
<dbReference type="PROSITE" id="PS51257">
    <property type="entry name" value="PROKAR_LIPOPROTEIN"/>
    <property type="match status" value="1"/>
</dbReference>
<reference evidence="2 3" key="1">
    <citation type="submission" date="2023-12" db="EMBL/GenBank/DDBJ databases">
        <title>the genome sequence of Hyalangium sp. s54d21.</title>
        <authorList>
            <person name="Zhang X."/>
        </authorList>
    </citation>
    <scope>NUCLEOTIDE SEQUENCE [LARGE SCALE GENOMIC DNA]</scope>
    <source>
        <strain evidence="3">s54d21</strain>
    </source>
</reference>
<dbReference type="RefSeq" id="WP_321550478.1">
    <property type="nucleotide sequence ID" value="NZ_JAXIVS010000016.1"/>
</dbReference>
<evidence type="ECO:0008006" key="4">
    <source>
        <dbReference type="Google" id="ProtNLM"/>
    </source>
</evidence>
<dbReference type="EMBL" id="JAXIVS010000016">
    <property type="protein sequence ID" value="MDY7231762.1"/>
    <property type="molecule type" value="Genomic_DNA"/>
</dbReference>
<evidence type="ECO:0000313" key="2">
    <source>
        <dbReference type="EMBL" id="MDY7231762.1"/>
    </source>
</evidence>
<keyword evidence="3" id="KW-1185">Reference proteome</keyword>
<proteinExistence type="predicted"/>
<evidence type="ECO:0000256" key="1">
    <source>
        <dbReference type="SAM" id="MobiDB-lite"/>
    </source>
</evidence>
<comment type="caution">
    <text evidence="2">The sequence shown here is derived from an EMBL/GenBank/DDBJ whole genome shotgun (WGS) entry which is preliminary data.</text>
</comment>
<dbReference type="Proteomes" id="UP001291309">
    <property type="component" value="Unassembled WGS sequence"/>
</dbReference>
<feature type="compositionally biased region" description="Basic and acidic residues" evidence="1">
    <location>
        <begin position="56"/>
        <end position="67"/>
    </location>
</feature>